<protein>
    <submittedName>
        <fullName evidence="1">Uncharacterized protein</fullName>
    </submittedName>
</protein>
<keyword evidence="2" id="KW-1185">Reference proteome</keyword>
<dbReference type="Proteomes" id="UP000475862">
    <property type="component" value="Unassembled WGS sequence"/>
</dbReference>
<sequence length="209" mass="25155">MICEFEVPLLVGFFPQATQANALNLIKTYIMLIKFEREFIRIEKLTKKLCIDEAVKKRNLNENYEDESNEPNEVSYFFEENFDKQTSELSSKTMEENEEIIKNNLLKKAIAKKVTPICQLKHWLYIVLGIFRDEMRHFIVTYRLSWHNKYTENTLFIGYRLLLPIDRLFITLYFPKLFTVHVKINIEDAKINRFVKCFKYIRNLDFSKQ</sequence>
<dbReference type="AlphaFoldDB" id="A0A6G0THV0"/>
<reference evidence="1 2" key="1">
    <citation type="submission" date="2019-08" db="EMBL/GenBank/DDBJ databases">
        <title>The genome of the soybean aphid Biotype 1, its phylome, world population structure and adaptation to the North American continent.</title>
        <authorList>
            <person name="Giordano R."/>
            <person name="Donthu R.K."/>
            <person name="Hernandez A.G."/>
            <person name="Wright C.L."/>
            <person name="Zimin A.V."/>
        </authorList>
    </citation>
    <scope>NUCLEOTIDE SEQUENCE [LARGE SCALE GENOMIC DNA]</scope>
    <source>
        <tissue evidence="1">Whole aphids</tissue>
    </source>
</reference>
<proteinExistence type="predicted"/>
<gene>
    <name evidence="1" type="ORF">AGLY_009587</name>
</gene>
<dbReference type="EMBL" id="VYZN01000037">
    <property type="protein sequence ID" value="KAE9533159.1"/>
    <property type="molecule type" value="Genomic_DNA"/>
</dbReference>
<accession>A0A6G0THV0</accession>
<organism evidence="1 2">
    <name type="scientific">Aphis glycines</name>
    <name type="common">Soybean aphid</name>
    <dbReference type="NCBI Taxonomy" id="307491"/>
    <lineage>
        <taxon>Eukaryota</taxon>
        <taxon>Metazoa</taxon>
        <taxon>Ecdysozoa</taxon>
        <taxon>Arthropoda</taxon>
        <taxon>Hexapoda</taxon>
        <taxon>Insecta</taxon>
        <taxon>Pterygota</taxon>
        <taxon>Neoptera</taxon>
        <taxon>Paraneoptera</taxon>
        <taxon>Hemiptera</taxon>
        <taxon>Sternorrhyncha</taxon>
        <taxon>Aphidomorpha</taxon>
        <taxon>Aphidoidea</taxon>
        <taxon>Aphididae</taxon>
        <taxon>Aphidini</taxon>
        <taxon>Aphis</taxon>
        <taxon>Aphis</taxon>
    </lineage>
</organism>
<name>A0A6G0THV0_APHGL</name>
<evidence type="ECO:0000313" key="1">
    <source>
        <dbReference type="EMBL" id="KAE9533159.1"/>
    </source>
</evidence>
<evidence type="ECO:0000313" key="2">
    <source>
        <dbReference type="Proteomes" id="UP000475862"/>
    </source>
</evidence>
<comment type="caution">
    <text evidence="1">The sequence shown here is derived from an EMBL/GenBank/DDBJ whole genome shotgun (WGS) entry which is preliminary data.</text>
</comment>